<evidence type="ECO:0000256" key="2">
    <source>
        <dbReference type="ARBA" id="ARBA00006275"/>
    </source>
</evidence>
<dbReference type="AlphaFoldDB" id="A0A5B3GVY8"/>
<comment type="caution">
    <text evidence="8">The sequence shown here is derived from an EMBL/GenBank/DDBJ whole genome shotgun (WGS) entry which is preliminary data.</text>
</comment>
<keyword evidence="5" id="KW-0998">Cell outer membrane</keyword>
<evidence type="ECO:0000256" key="4">
    <source>
        <dbReference type="ARBA" id="ARBA00023136"/>
    </source>
</evidence>
<keyword evidence="4" id="KW-0472">Membrane</keyword>
<proteinExistence type="inferred from homology"/>
<protein>
    <submittedName>
        <fullName evidence="8">RagB/SusD family nutrient uptake outer membrane protein</fullName>
    </submittedName>
</protein>
<name>A0A5B3GVY8_9BACT</name>
<dbReference type="InterPro" id="IPR012944">
    <property type="entry name" value="SusD_RagB_dom"/>
</dbReference>
<dbReference type="InterPro" id="IPR011990">
    <property type="entry name" value="TPR-like_helical_dom_sf"/>
</dbReference>
<dbReference type="EMBL" id="VVXH01000009">
    <property type="protein sequence ID" value="KAA2377824.1"/>
    <property type="molecule type" value="Genomic_DNA"/>
</dbReference>
<feature type="domain" description="SusD-like N-terminal" evidence="7">
    <location>
        <begin position="91"/>
        <end position="200"/>
    </location>
</feature>
<gene>
    <name evidence="8" type="ORF">F2Y10_10435</name>
</gene>
<dbReference type="Proteomes" id="UP000322940">
    <property type="component" value="Unassembled WGS sequence"/>
</dbReference>
<dbReference type="InterPro" id="IPR033985">
    <property type="entry name" value="SusD-like_N"/>
</dbReference>
<dbReference type="RefSeq" id="WP_018694633.1">
    <property type="nucleotide sequence ID" value="NZ_AP025562.1"/>
</dbReference>
<comment type="subcellular location">
    <subcellularLocation>
        <location evidence="1">Cell outer membrane</location>
    </subcellularLocation>
</comment>
<dbReference type="Gene3D" id="1.25.40.390">
    <property type="match status" value="1"/>
</dbReference>
<evidence type="ECO:0000256" key="3">
    <source>
        <dbReference type="ARBA" id="ARBA00022729"/>
    </source>
</evidence>
<feature type="domain" description="RagB/SusD" evidence="6">
    <location>
        <begin position="285"/>
        <end position="577"/>
    </location>
</feature>
<dbReference type="SUPFAM" id="SSF48452">
    <property type="entry name" value="TPR-like"/>
    <property type="match status" value="1"/>
</dbReference>
<evidence type="ECO:0000313" key="9">
    <source>
        <dbReference type="Proteomes" id="UP000322940"/>
    </source>
</evidence>
<sequence>MKKLIKYTLVGIAALGLYGCEDQLDRYPKDKLTPDKFFRNEQECQLYTNDFYTIFPTTVYGESADVIAKNVLTSEVLGNRTVPATASTWKWEKLRDINFFLEYSSNCKDRDVRLQYEGLARFFRAYFYFEKVKYYGDVPWVDRPLASNEEELYKGRDSRDLVMSKVIEDLDFAIEHLSPTKETYRVSEWTALALKSRVCLFEGTFRKYHGLDDADYYLAECVSAAGTFIEKSGYTIYKSGSTPYLNLFSSINAISSEIILARAFNTAIGLKHDVNGYLTGTTMGRPGLLKNVANMYLMKDGTPFTSQPGWETMQLPDESKNRDGRFAQTVRTPGYKRIDDDKESAPNLAATMTGYQLVKFLLPAKYDAYQASTSDMPLFRTAEVYLNYAEAKAELGTLTQEDLDKTIKPLRERAGVANLSLEWANANPDPYLASAETGYANVTGANKGVILEIRRERTVELLMENFRYWDIMRWKEGKRFEKPFEGLYFPGVGSYDLNSDGTDDVCIWSGTKPDTKIPVVYELGVDVKLSEGDHGYIRIHDDPNLVRTWNEERDYLYPIPTDDRVLTQGAISQNPGWDDGLKF</sequence>
<accession>A0A5B3GVY8</accession>
<evidence type="ECO:0000313" key="8">
    <source>
        <dbReference type="EMBL" id="KAA2377824.1"/>
    </source>
</evidence>
<evidence type="ECO:0000259" key="7">
    <source>
        <dbReference type="Pfam" id="PF14322"/>
    </source>
</evidence>
<comment type="similarity">
    <text evidence="2">Belongs to the SusD family.</text>
</comment>
<evidence type="ECO:0000256" key="5">
    <source>
        <dbReference type="ARBA" id="ARBA00023237"/>
    </source>
</evidence>
<evidence type="ECO:0000256" key="1">
    <source>
        <dbReference type="ARBA" id="ARBA00004442"/>
    </source>
</evidence>
<evidence type="ECO:0000259" key="6">
    <source>
        <dbReference type="Pfam" id="PF07980"/>
    </source>
</evidence>
<organism evidence="8 9">
    <name type="scientific">Alistipes onderdonkii</name>
    <dbReference type="NCBI Taxonomy" id="328813"/>
    <lineage>
        <taxon>Bacteria</taxon>
        <taxon>Pseudomonadati</taxon>
        <taxon>Bacteroidota</taxon>
        <taxon>Bacteroidia</taxon>
        <taxon>Bacteroidales</taxon>
        <taxon>Rikenellaceae</taxon>
        <taxon>Alistipes</taxon>
    </lineage>
</organism>
<dbReference type="Pfam" id="PF07980">
    <property type="entry name" value="SusD_RagB"/>
    <property type="match status" value="1"/>
</dbReference>
<dbReference type="PROSITE" id="PS51257">
    <property type="entry name" value="PROKAR_LIPOPROTEIN"/>
    <property type="match status" value="1"/>
</dbReference>
<reference evidence="8 9" key="1">
    <citation type="journal article" date="2019" name="Nat. Med.">
        <title>A library of human gut bacterial isolates paired with longitudinal multiomics data enables mechanistic microbiome research.</title>
        <authorList>
            <person name="Poyet M."/>
            <person name="Groussin M."/>
            <person name="Gibbons S.M."/>
            <person name="Avila-Pacheco J."/>
            <person name="Jiang X."/>
            <person name="Kearney S.M."/>
            <person name="Perrotta A.R."/>
            <person name="Berdy B."/>
            <person name="Zhao S."/>
            <person name="Lieberman T.D."/>
            <person name="Swanson P.K."/>
            <person name="Smith M."/>
            <person name="Roesemann S."/>
            <person name="Alexander J.E."/>
            <person name="Rich S.A."/>
            <person name="Livny J."/>
            <person name="Vlamakis H."/>
            <person name="Clish C."/>
            <person name="Bullock K."/>
            <person name="Deik A."/>
            <person name="Scott J."/>
            <person name="Pierce K.A."/>
            <person name="Xavier R.J."/>
            <person name="Alm E.J."/>
        </authorList>
    </citation>
    <scope>NUCLEOTIDE SEQUENCE [LARGE SCALE GENOMIC DNA]</scope>
    <source>
        <strain evidence="8 9">BIOML-A266</strain>
    </source>
</reference>
<dbReference type="GO" id="GO:0009279">
    <property type="term" value="C:cell outer membrane"/>
    <property type="evidence" value="ECO:0007669"/>
    <property type="project" value="UniProtKB-SubCell"/>
</dbReference>
<dbReference type="Pfam" id="PF14322">
    <property type="entry name" value="SusD-like_3"/>
    <property type="match status" value="1"/>
</dbReference>
<keyword evidence="3" id="KW-0732">Signal</keyword>